<evidence type="ECO:0000259" key="2">
    <source>
        <dbReference type="Pfam" id="PF00561"/>
    </source>
</evidence>
<comment type="caution">
    <text evidence="3">The sequence shown here is derived from an EMBL/GenBank/DDBJ whole genome shotgun (WGS) entry which is preliminary data.</text>
</comment>
<dbReference type="EMBL" id="AQQR01000003">
    <property type="protein sequence ID" value="OWU74796.1"/>
    <property type="molecule type" value="Genomic_DNA"/>
</dbReference>
<dbReference type="OrthoDB" id="9800754at2"/>
<dbReference type="SUPFAM" id="SSF53474">
    <property type="entry name" value="alpha/beta-Hydrolases"/>
    <property type="match status" value="1"/>
</dbReference>
<proteinExistence type="predicted"/>
<name>A0A225NL60_9RHOB</name>
<keyword evidence="4" id="KW-1185">Reference proteome</keyword>
<dbReference type="InterPro" id="IPR029058">
    <property type="entry name" value="AB_hydrolase_fold"/>
</dbReference>
<reference evidence="3 4" key="1">
    <citation type="submission" date="2013-04" db="EMBL/GenBank/DDBJ databases">
        <title>Oceanicola sp. 22II1-22F33 Genome Sequencing.</title>
        <authorList>
            <person name="Lai Q."/>
            <person name="Li G."/>
            <person name="Shao Z."/>
        </authorList>
    </citation>
    <scope>NUCLEOTIDE SEQUENCE [LARGE SCALE GENOMIC DNA]</scope>
    <source>
        <strain evidence="3 4">22II1-22F33</strain>
    </source>
</reference>
<evidence type="ECO:0000313" key="3">
    <source>
        <dbReference type="EMBL" id="OWU74796.1"/>
    </source>
</evidence>
<sequence length="335" mass="37169">MSDQKVYSAGAFTLQSGLTLPDARVAYVTHGTLNPAKDNVILYPTRYAGTHDDQPPLIGPGKALDPEKYFIVIPNTLGNGLSSSPSNTPAPLGGPDFPRVTHYDNVLLQEQMLRTLWGIEELRLVCGWSMGGQQSFHWAAIFPGRVRAMSCFCGQAITAPHTHVFLEGMKYALKTDAAFMGGYYREQPWRGFTAQGRAWAGWALSQEWYRQERWRDLGFTSLEDYLKRAWDGAYFKRDANDMLSLIATWQACDISDNPLYNGDRAAALGAITARSIIMPGRTDFYFPPEDNAAEVAQMPNAELRVIESIWGHYAGGGKLQADTDFVDAALKELLA</sequence>
<dbReference type="PIRSF" id="PIRSF000443">
    <property type="entry name" value="Homoser_Ac_trans"/>
    <property type="match status" value="1"/>
</dbReference>
<feature type="active site" evidence="1">
    <location>
        <position position="312"/>
    </location>
</feature>
<dbReference type="Pfam" id="PF00561">
    <property type="entry name" value="Abhydrolase_1"/>
    <property type="match status" value="1"/>
</dbReference>
<feature type="active site" description="Nucleophile" evidence="1">
    <location>
        <position position="129"/>
    </location>
</feature>
<dbReference type="AlphaFoldDB" id="A0A225NL60"/>
<dbReference type="Gene3D" id="3.40.50.1820">
    <property type="entry name" value="alpha/beta hydrolase"/>
    <property type="match status" value="1"/>
</dbReference>
<dbReference type="PANTHER" id="PTHR32268">
    <property type="entry name" value="HOMOSERINE O-ACETYLTRANSFERASE"/>
    <property type="match status" value="1"/>
</dbReference>
<feature type="domain" description="AB hydrolase-1" evidence="2">
    <location>
        <begin position="50"/>
        <end position="314"/>
    </location>
</feature>
<gene>
    <name evidence="3" type="ORF">ATO3_09355</name>
</gene>
<feature type="active site" evidence="1">
    <location>
        <position position="283"/>
    </location>
</feature>
<dbReference type="Proteomes" id="UP000215377">
    <property type="component" value="Unassembled WGS sequence"/>
</dbReference>
<protein>
    <recommendedName>
        <fullName evidence="2">AB hydrolase-1 domain-containing protein</fullName>
    </recommendedName>
</protein>
<dbReference type="GO" id="GO:0016747">
    <property type="term" value="F:acyltransferase activity, transferring groups other than amino-acyl groups"/>
    <property type="evidence" value="ECO:0007669"/>
    <property type="project" value="InterPro"/>
</dbReference>
<evidence type="ECO:0000256" key="1">
    <source>
        <dbReference type="PIRSR" id="PIRSR000443-1"/>
    </source>
</evidence>
<dbReference type="RefSeq" id="WP_088649589.1">
    <property type="nucleotide sequence ID" value="NZ_AQQR01000003.1"/>
</dbReference>
<organism evidence="3 4">
    <name type="scientific">Marinibacterium profundimaris</name>
    <dbReference type="NCBI Taxonomy" id="1679460"/>
    <lineage>
        <taxon>Bacteria</taxon>
        <taxon>Pseudomonadati</taxon>
        <taxon>Pseudomonadota</taxon>
        <taxon>Alphaproteobacteria</taxon>
        <taxon>Rhodobacterales</taxon>
        <taxon>Paracoccaceae</taxon>
        <taxon>Marinibacterium</taxon>
    </lineage>
</organism>
<dbReference type="InterPro" id="IPR000073">
    <property type="entry name" value="AB_hydrolase_1"/>
</dbReference>
<dbReference type="NCBIfam" id="NF005757">
    <property type="entry name" value="PRK07581.1"/>
    <property type="match status" value="1"/>
</dbReference>
<dbReference type="InterPro" id="IPR008220">
    <property type="entry name" value="HAT_MetX-like"/>
</dbReference>
<evidence type="ECO:0000313" key="4">
    <source>
        <dbReference type="Proteomes" id="UP000215377"/>
    </source>
</evidence>
<accession>A0A225NL60</accession>
<dbReference type="PANTHER" id="PTHR32268:SF15">
    <property type="entry name" value="HOMOSERINE ACETYLTRANSFERASE FAMILY PROTEIN (AFU_ORTHOLOGUE AFUA_1G15350)"/>
    <property type="match status" value="1"/>
</dbReference>